<evidence type="ECO:0008006" key="3">
    <source>
        <dbReference type="Google" id="ProtNLM"/>
    </source>
</evidence>
<reference evidence="1 2" key="1">
    <citation type="submission" date="2016-01" db="EMBL/GenBank/DDBJ databases">
        <title>Molecular aspects and genomic diversity of bacteriophages-specific to fish pathogen Flavobacterium psychrophilum.</title>
        <authorList>
            <person name="Castillo D."/>
            <person name="Middelboe M."/>
        </authorList>
    </citation>
    <scope>NUCLEOTIDE SEQUENCE [LARGE SCALE GENOMIC DNA]</scope>
</reference>
<dbReference type="KEGG" id="vg:30307566"/>
<organism evidence="1 2">
    <name type="scientific">Flavobacterium phage Fpv1</name>
    <dbReference type="NCBI Taxonomy" id="1792274"/>
    <lineage>
        <taxon>Viruses</taxon>
        <taxon>Duplodnaviria</taxon>
        <taxon>Heunggongvirae</taxon>
        <taxon>Uroviricota</taxon>
        <taxon>Caudoviricetes</taxon>
        <taxon>Fipvunavirus</taxon>
        <taxon>Fipvunavirus Fpv1</taxon>
    </lineage>
</organism>
<evidence type="ECO:0000313" key="1">
    <source>
        <dbReference type="EMBL" id="ANB40305.1"/>
    </source>
</evidence>
<dbReference type="GeneID" id="30307566"/>
<evidence type="ECO:0000313" key="2">
    <source>
        <dbReference type="Proteomes" id="UP000203780"/>
    </source>
</evidence>
<dbReference type="RefSeq" id="YP_009322065.1">
    <property type="nucleotide sequence ID" value="NC_031914.1"/>
</dbReference>
<proteinExistence type="predicted"/>
<dbReference type="Proteomes" id="UP000203780">
    <property type="component" value="Segment"/>
</dbReference>
<protein>
    <recommendedName>
        <fullName evidence="3">ATP-binding protein</fullName>
    </recommendedName>
</protein>
<dbReference type="EMBL" id="KU599877">
    <property type="protein sequence ID" value="ANB40305.1"/>
    <property type="molecule type" value="Genomic_DNA"/>
</dbReference>
<keyword evidence="2" id="KW-1185">Reference proteome</keyword>
<name>A0A1B0WM36_9CAUD</name>
<sequence length="217" mass="24958">MLMVINLSIKKLQNLKIKSFRDNKSIMYGMDIYTFIGDLQRRGFELVLILGEPGTGKSSGMRTLKHDTNIWYNADNKNPVWEGGNAEYGKKVNPRNPFHIIPSSYKEITNHIDLGLQNNMFENERYAFITGHIETFKSGNETMQRLKVLGNMATKMQLEGKLESVFYSMVEKSTDGLSYILETQNNGFNTARSPQNLFEPKISNDYQFILEALMNYN</sequence>
<accession>A0A1B0WM36</accession>